<organism evidence="1 2">
    <name type="scientific">Rhizobium halophytocola</name>
    <dbReference type="NCBI Taxonomy" id="735519"/>
    <lineage>
        <taxon>Bacteria</taxon>
        <taxon>Pseudomonadati</taxon>
        <taxon>Pseudomonadota</taxon>
        <taxon>Alphaproteobacteria</taxon>
        <taxon>Hyphomicrobiales</taxon>
        <taxon>Rhizobiaceae</taxon>
        <taxon>Rhizobium/Agrobacterium group</taxon>
        <taxon>Rhizobium</taxon>
    </lineage>
</organism>
<dbReference type="RefSeq" id="WP_209941280.1">
    <property type="nucleotide sequence ID" value="NZ_JAGGJU010000001.1"/>
</dbReference>
<dbReference type="EMBL" id="JAGGJU010000001">
    <property type="protein sequence ID" value="MBP1848715.1"/>
    <property type="molecule type" value="Genomic_DNA"/>
</dbReference>
<proteinExistence type="predicted"/>
<reference evidence="1 2" key="1">
    <citation type="submission" date="2021-03" db="EMBL/GenBank/DDBJ databases">
        <title>Genomic Encyclopedia of Type Strains, Phase IV (KMG-IV): sequencing the most valuable type-strain genomes for metagenomic binning, comparative biology and taxonomic classification.</title>
        <authorList>
            <person name="Goeker M."/>
        </authorList>
    </citation>
    <scope>NUCLEOTIDE SEQUENCE [LARGE SCALE GENOMIC DNA]</scope>
    <source>
        <strain evidence="1 2">DSM 21600</strain>
    </source>
</reference>
<keyword evidence="2" id="KW-1185">Reference proteome</keyword>
<gene>
    <name evidence="1" type="ORF">J2Z17_000132</name>
</gene>
<accession>A0ABS4DSP2</accession>
<evidence type="ECO:0000313" key="2">
    <source>
        <dbReference type="Proteomes" id="UP000759443"/>
    </source>
</evidence>
<sequence length="343" mass="35425">MSETTNTIGLPYIMPAQAQKHVTHNEALQRLDGAVQLVITATLDAEPDAPQEGDCYAIGPAASGAWSGKAGRLAIRQDGAWLYLSPRVGWRAYRLDAGAIAVFDGAAWAPLPLPATGRFEQLGINAAPDQTNRLAVAAPASLFTHGGDSHRMVINKNATGDTATLLFQSGWSGRAELGLAGSDGFSLKISDGADWLTALAIGSDGVVETGQRPLVRAGLTIGAQQPAANLQSGFDTLYLARGFTLGAALSSGLGKPLNVARSGYYCVVLLLTASGSGAFSARLLRNGTETLGTVSGTADSNPGLRSLSTICWLNGGDGLTVGHAGAASIDFSYGRTELSAYYI</sequence>
<dbReference type="InterPro" id="IPR021251">
    <property type="entry name" value="DUF2793"/>
</dbReference>
<evidence type="ECO:0000313" key="1">
    <source>
        <dbReference type="EMBL" id="MBP1848715.1"/>
    </source>
</evidence>
<evidence type="ECO:0008006" key="3">
    <source>
        <dbReference type="Google" id="ProtNLM"/>
    </source>
</evidence>
<dbReference type="Pfam" id="PF10983">
    <property type="entry name" value="DUF2793"/>
    <property type="match status" value="1"/>
</dbReference>
<dbReference type="Proteomes" id="UP000759443">
    <property type="component" value="Unassembled WGS sequence"/>
</dbReference>
<protein>
    <recommendedName>
        <fullName evidence="3">DUF2793 domain-containing protein</fullName>
    </recommendedName>
</protein>
<name>A0ABS4DSP2_9HYPH</name>
<comment type="caution">
    <text evidence="1">The sequence shown here is derived from an EMBL/GenBank/DDBJ whole genome shotgun (WGS) entry which is preliminary data.</text>
</comment>